<dbReference type="InterPro" id="IPR047016">
    <property type="entry name" value="RGS6/7/9/11"/>
</dbReference>
<accession>A0AAN8LM61</accession>
<keyword evidence="4" id="KW-1185">Reference proteome</keyword>
<dbReference type="GO" id="GO:0009968">
    <property type="term" value="P:negative regulation of signal transduction"/>
    <property type="evidence" value="ECO:0007669"/>
    <property type="project" value="UniProtKB-KW"/>
</dbReference>
<dbReference type="Pfam" id="PF18148">
    <property type="entry name" value="RGS_DHEX"/>
    <property type="match status" value="1"/>
</dbReference>
<comment type="caution">
    <text evidence="3">The sequence shown here is derived from an EMBL/GenBank/DDBJ whole genome shotgun (WGS) entry which is preliminary data.</text>
</comment>
<reference evidence="3 4" key="1">
    <citation type="submission" date="2021-04" db="EMBL/GenBank/DDBJ databases">
        <authorList>
            <person name="De Guttry C."/>
            <person name="Zahm M."/>
            <person name="Klopp C."/>
            <person name="Cabau C."/>
            <person name="Louis A."/>
            <person name="Berthelot C."/>
            <person name="Parey E."/>
            <person name="Roest Crollius H."/>
            <person name="Montfort J."/>
            <person name="Robinson-Rechavi M."/>
            <person name="Bucao C."/>
            <person name="Bouchez O."/>
            <person name="Gislard M."/>
            <person name="Lluch J."/>
            <person name="Milhes M."/>
            <person name="Lampietro C."/>
            <person name="Lopez Roques C."/>
            <person name="Donnadieu C."/>
            <person name="Braasch I."/>
            <person name="Desvignes T."/>
            <person name="Postlethwait J."/>
            <person name="Bobe J."/>
            <person name="Wedekind C."/>
            <person name="Guiguen Y."/>
        </authorList>
    </citation>
    <scope>NUCLEOTIDE SEQUENCE [LARGE SCALE GENOMIC DNA]</scope>
    <source>
        <strain evidence="3">Cs_M1</strain>
        <tissue evidence="3">Blood</tissue>
    </source>
</reference>
<name>A0AAN8LM61_9TELE</name>
<keyword evidence="1" id="KW-0734">Signal transduction inhibitor</keyword>
<dbReference type="InterPro" id="IPR047017">
    <property type="entry name" value="RGS6/7/9/11_DHEX_sf"/>
</dbReference>
<feature type="domain" description="Regulator of G-protein signalling DHEX" evidence="2">
    <location>
        <begin position="3"/>
        <end position="81"/>
    </location>
</feature>
<dbReference type="EMBL" id="JAGTTL010000015">
    <property type="protein sequence ID" value="KAK6312479.1"/>
    <property type="molecule type" value="Genomic_DNA"/>
</dbReference>
<dbReference type="Proteomes" id="UP001356427">
    <property type="component" value="Unassembled WGS sequence"/>
</dbReference>
<sequence length="155" mass="18052">MQIAIYLARRNIRKKGMLEPYEQQHYDNLHKWMNPKWDFIVMQATEQYKANKERKKPDRVVLDCQERAYWIIHRPPSMKSIVSSPALSPFTVTLFRDGIYSDPSVMFDAAVNSSEAISCMEMLRVILPHSHDEAMAQTDRTATPAEIQDLKPLQN</sequence>
<dbReference type="GO" id="GO:0008277">
    <property type="term" value="P:regulation of G protein-coupled receptor signaling pathway"/>
    <property type="evidence" value="ECO:0007669"/>
    <property type="project" value="InterPro"/>
</dbReference>
<evidence type="ECO:0000256" key="1">
    <source>
        <dbReference type="ARBA" id="ARBA00022700"/>
    </source>
</evidence>
<proteinExistence type="predicted"/>
<evidence type="ECO:0000313" key="4">
    <source>
        <dbReference type="Proteomes" id="UP001356427"/>
    </source>
</evidence>
<evidence type="ECO:0000259" key="2">
    <source>
        <dbReference type="Pfam" id="PF18148"/>
    </source>
</evidence>
<dbReference type="GO" id="GO:0005096">
    <property type="term" value="F:GTPase activator activity"/>
    <property type="evidence" value="ECO:0007669"/>
    <property type="project" value="TreeGrafter"/>
</dbReference>
<dbReference type="PANTHER" id="PTHR45746:SF1">
    <property type="entry name" value="REGULATOR OF G-PROTEIN SIGNALING 9"/>
    <property type="match status" value="1"/>
</dbReference>
<organism evidence="3 4">
    <name type="scientific">Coregonus suidteri</name>
    <dbReference type="NCBI Taxonomy" id="861788"/>
    <lineage>
        <taxon>Eukaryota</taxon>
        <taxon>Metazoa</taxon>
        <taxon>Chordata</taxon>
        <taxon>Craniata</taxon>
        <taxon>Vertebrata</taxon>
        <taxon>Euteleostomi</taxon>
        <taxon>Actinopterygii</taxon>
        <taxon>Neopterygii</taxon>
        <taxon>Teleostei</taxon>
        <taxon>Protacanthopterygii</taxon>
        <taxon>Salmoniformes</taxon>
        <taxon>Salmonidae</taxon>
        <taxon>Coregoninae</taxon>
        <taxon>Coregonus</taxon>
    </lineage>
</organism>
<dbReference type="GO" id="GO:0005737">
    <property type="term" value="C:cytoplasm"/>
    <property type="evidence" value="ECO:0007669"/>
    <property type="project" value="TreeGrafter"/>
</dbReference>
<dbReference type="GO" id="GO:0005886">
    <property type="term" value="C:plasma membrane"/>
    <property type="evidence" value="ECO:0007669"/>
    <property type="project" value="TreeGrafter"/>
</dbReference>
<protein>
    <recommendedName>
        <fullName evidence="2">Regulator of G-protein signalling DHEX domain-containing protein</fullName>
    </recommendedName>
</protein>
<dbReference type="InterPro" id="IPR040759">
    <property type="entry name" value="RGS_DHEX"/>
</dbReference>
<dbReference type="Gene3D" id="1.10.1240.60">
    <property type="match status" value="1"/>
</dbReference>
<dbReference type="AlphaFoldDB" id="A0AAN8LM61"/>
<dbReference type="GO" id="GO:0043005">
    <property type="term" value="C:neuron projection"/>
    <property type="evidence" value="ECO:0007669"/>
    <property type="project" value="TreeGrafter"/>
</dbReference>
<dbReference type="PANTHER" id="PTHR45746">
    <property type="entry name" value="LP21163P"/>
    <property type="match status" value="1"/>
</dbReference>
<gene>
    <name evidence="3" type="ORF">J4Q44_G00181430</name>
</gene>
<evidence type="ECO:0000313" key="3">
    <source>
        <dbReference type="EMBL" id="KAK6312479.1"/>
    </source>
</evidence>